<evidence type="ECO:0000256" key="10">
    <source>
        <dbReference type="ARBA" id="ARBA00022884"/>
    </source>
</evidence>
<name>A0A0R2JB44_9LACO</name>
<dbReference type="OrthoDB" id="9791329at2"/>
<dbReference type="GO" id="GO:0006364">
    <property type="term" value="P:rRNA processing"/>
    <property type="evidence" value="ECO:0007669"/>
    <property type="project" value="UniProtKB-UniRule"/>
</dbReference>
<evidence type="ECO:0000256" key="12">
    <source>
        <dbReference type="NCBIfam" id="TIGR00334"/>
    </source>
</evidence>
<dbReference type="AlphaFoldDB" id="A0A0R2JB44"/>
<dbReference type="CDD" id="cd01027">
    <property type="entry name" value="TOPRIM_RNase_M5_like"/>
    <property type="match status" value="1"/>
</dbReference>
<evidence type="ECO:0000313" key="14">
    <source>
        <dbReference type="EMBL" id="KRN74465.1"/>
    </source>
</evidence>
<dbReference type="PANTHER" id="PTHR39156:SF2">
    <property type="entry name" value="DNA PRIMASE (BACTERIAL TYPE) AND SMALL PRIMASE-LIKE PROTEINS"/>
    <property type="match status" value="1"/>
</dbReference>
<evidence type="ECO:0000259" key="13">
    <source>
        <dbReference type="PROSITE" id="PS50880"/>
    </source>
</evidence>
<evidence type="ECO:0000256" key="6">
    <source>
        <dbReference type="ARBA" id="ARBA00022730"/>
    </source>
</evidence>
<evidence type="ECO:0000256" key="8">
    <source>
        <dbReference type="ARBA" id="ARBA00022801"/>
    </source>
</evidence>
<dbReference type="GO" id="GO:0019843">
    <property type="term" value="F:rRNA binding"/>
    <property type="evidence" value="ECO:0007669"/>
    <property type="project" value="UniProtKB-KW"/>
</dbReference>
<evidence type="ECO:0000256" key="4">
    <source>
        <dbReference type="ARBA" id="ARBA00022722"/>
    </source>
</evidence>
<keyword evidence="10 11" id="KW-0694">RNA-binding</keyword>
<dbReference type="PANTHER" id="PTHR39156">
    <property type="entry name" value="RIBONUCLEASE M5"/>
    <property type="match status" value="1"/>
</dbReference>
<accession>A0A0R2JB44</accession>
<protein>
    <recommendedName>
        <fullName evidence="11 12">Ribonuclease M5</fullName>
        <ecNumber evidence="11 12">3.1.26.8</ecNumber>
    </recommendedName>
    <alternativeName>
        <fullName evidence="11">RNase M5</fullName>
    </alternativeName>
    <alternativeName>
        <fullName evidence="11">Ribosomal RNA terminal maturase M5</fullName>
    </alternativeName>
</protein>
<keyword evidence="6 11" id="KW-0699">rRNA-binding</keyword>
<dbReference type="HAMAP" id="MF_01469">
    <property type="entry name" value="RNase_M5"/>
    <property type="match status" value="1"/>
</dbReference>
<evidence type="ECO:0000256" key="1">
    <source>
        <dbReference type="ARBA" id="ARBA00022490"/>
    </source>
</evidence>
<dbReference type="GO" id="GO:0046872">
    <property type="term" value="F:metal ion binding"/>
    <property type="evidence" value="ECO:0007669"/>
    <property type="project" value="UniProtKB-KW"/>
</dbReference>
<dbReference type="SUPFAM" id="SSF110455">
    <property type="entry name" value="Toprim domain"/>
    <property type="match status" value="1"/>
</dbReference>
<dbReference type="PROSITE" id="PS50880">
    <property type="entry name" value="TOPRIM"/>
    <property type="match status" value="1"/>
</dbReference>
<dbReference type="InterPro" id="IPR034141">
    <property type="entry name" value="TOPRIM_RNase_M5-like"/>
</dbReference>
<evidence type="ECO:0000256" key="2">
    <source>
        <dbReference type="ARBA" id="ARBA00022517"/>
    </source>
</evidence>
<dbReference type="Pfam" id="PF01751">
    <property type="entry name" value="Toprim"/>
    <property type="match status" value="1"/>
</dbReference>
<dbReference type="PATRIC" id="fig|1616.3.peg.1294"/>
<evidence type="ECO:0000256" key="3">
    <source>
        <dbReference type="ARBA" id="ARBA00022552"/>
    </source>
</evidence>
<feature type="domain" description="Toprim" evidence="13">
    <location>
        <begin position="4"/>
        <end position="90"/>
    </location>
</feature>
<keyword evidence="2 11" id="KW-0690">Ribosome biogenesis</keyword>
<keyword evidence="15" id="KW-1185">Reference proteome</keyword>
<dbReference type="RefSeq" id="WP_057756410.1">
    <property type="nucleotide sequence ID" value="NZ_JQBP01000009.1"/>
</dbReference>
<proteinExistence type="inferred from homology"/>
<keyword evidence="7 11" id="KW-0255">Endonuclease</keyword>
<evidence type="ECO:0000256" key="11">
    <source>
        <dbReference type="HAMAP-Rule" id="MF_01469"/>
    </source>
</evidence>
<dbReference type="NCBIfam" id="TIGR00334">
    <property type="entry name" value="5S_RNA_mat_M5"/>
    <property type="match status" value="1"/>
</dbReference>
<dbReference type="Pfam" id="PF13331">
    <property type="entry name" value="DUF4093"/>
    <property type="match status" value="1"/>
</dbReference>
<keyword evidence="9" id="KW-0460">Magnesium</keyword>
<comment type="function">
    <text evidence="11">Required for correct processing of both the 5' and 3' ends of 5S rRNA precursor. Cleaves both sides of a double-stranded region yielding mature 5S rRNA in one step.</text>
</comment>
<keyword evidence="1 11" id="KW-0963">Cytoplasm</keyword>
<keyword evidence="4 11" id="KW-0540">Nuclease</keyword>
<reference evidence="14 15" key="1">
    <citation type="journal article" date="2015" name="Genome Announc.">
        <title>Expanding the biotechnology potential of lactobacilli through comparative genomics of 213 strains and associated genera.</title>
        <authorList>
            <person name="Sun Z."/>
            <person name="Harris H.M."/>
            <person name="McCann A."/>
            <person name="Guo C."/>
            <person name="Argimon S."/>
            <person name="Zhang W."/>
            <person name="Yang X."/>
            <person name="Jeffery I.B."/>
            <person name="Cooney J.C."/>
            <person name="Kagawa T.F."/>
            <person name="Liu W."/>
            <person name="Song Y."/>
            <person name="Salvetti E."/>
            <person name="Wrobel A."/>
            <person name="Rasinkangas P."/>
            <person name="Parkhill J."/>
            <person name="Rea M.C."/>
            <person name="O'Sullivan O."/>
            <person name="Ritari J."/>
            <person name="Douillard F.P."/>
            <person name="Paul Ross R."/>
            <person name="Yang R."/>
            <person name="Briner A.E."/>
            <person name="Felis G.E."/>
            <person name="de Vos W.M."/>
            <person name="Barrangou R."/>
            <person name="Klaenhammer T.R."/>
            <person name="Caufield P.W."/>
            <person name="Cui Y."/>
            <person name="Zhang H."/>
            <person name="O'Toole P.W."/>
        </authorList>
    </citation>
    <scope>NUCLEOTIDE SEQUENCE [LARGE SCALE GENOMIC DNA]</scope>
    <source>
        <strain evidence="14 15">DSM 20593</strain>
    </source>
</reference>
<organism evidence="14 15">
    <name type="scientific">Weissella kandleri</name>
    <dbReference type="NCBI Taxonomy" id="1616"/>
    <lineage>
        <taxon>Bacteria</taxon>
        <taxon>Bacillati</taxon>
        <taxon>Bacillota</taxon>
        <taxon>Bacilli</taxon>
        <taxon>Lactobacillales</taxon>
        <taxon>Lactobacillaceae</taxon>
        <taxon>Weissella</taxon>
    </lineage>
</organism>
<sequence>MQINEVIVVEGKADTAKIKQAVTADLIETNGSALNLATQGAIVRAAQTRGIIIFTDPDYNGERLRKIITTLVPDAKHAFLTKDAAGAKIKHHSLGIEYANIETIQSVLQAVSDEKKSIVHSDIQRSDLLSWGLINGPKSAKLRTQLAEALNLGYVNGKQLLKRLQMFGIQKGTVEQMLTTLEVDE</sequence>
<dbReference type="GO" id="GO:0043822">
    <property type="term" value="F:ribonuclease M5 activity"/>
    <property type="evidence" value="ECO:0007669"/>
    <property type="project" value="UniProtKB-UniRule"/>
</dbReference>
<keyword evidence="8 11" id="KW-0378">Hydrolase</keyword>
<gene>
    <name evidence="11" type="primary">rnmV</name>
    <name evidence="14" type="ORF">IV73_GL001261</name>
</gene>
<keyword evidence="5" id="KW-0479">Metal-binding</keyword>
<dbReference type="EMBL" id="JQBP01000009">
    <property type="protein sequence ID" value="KRN74465.1"/>
    <property type="molecule type" value="Genomic_DNA"/>
</dbReference>
<dbReference type="STRING" id="1616.IV73_GL001261"/>
<comment type="subcellular location">
    <subcellularLocation>
        <location evidence="11">Cytoplasm</location>
    </subcellularLocation>
</comment>
<dbReference type="SMART" id="SM00493">
    <property type="entry name" value="TOPRIM"/>
    <property type="match status" value="1"/>
</dbReference>
<keyword evidence="3 11" id="KW-0698">rRNA processing</keyword>
<dbReference type="Gene3D" id="3.40.1360.10">
    <property type="match status" value="1"/>
</dbReference>
<comment type="similarity">
    <text evidence="11">Belongs to the ribonuclease M5 family.</text>
</comment>
<evidence type="ECO:0000256" key="9">
    <source>
        <dbReference type="ARBA" id="ARBA00022842"/>
    </source>
</evidence>
<evidence type="ECO:0000313" key="15">
    <source>
        <dbReference type="Proteomes" id="UP000051655"/>
    </source>
</evidence>
<dbReference type="GO" id="GO:0005737">
    <property type="term" value="C:cytoplasm"/>
    <property type="evidence" value="ECO:0007669"/>
    <property type="project" value="UniProtKB-SubCell"/>
</dbReference>
<dbReference type="InterPro" id="IPR004466">
    <property type="entry name" value="RNase_M5"/>
</dbReference>
<evidence type="ECO:0000256" key="5">
    <source>
        <dbReference type="ARBA" id="ARBA00022723"/>
    </source>
</evidence>
<comment type="catalytic activity">
    <reaction evidence="11">
        <text>Endonucleolytic cleavage of RNA, removing 21 and 42 nucleotides, respectively, from the 5'- and 3'-termini of a 5S-rRNA precursor.</text>
        <dbReference type="EC" id="3.1.26.8"/>
    </reaction>
</comment>
<dbReference type="Proteomes" id="UP000051655">
    <property type="component" value="Unassembled WGS sequence"/>
</dbReference>
<dbReference type="EC" id="3.1.26.8" evidence="11 12"/>
<dbReference type="InterPro" id="IPR025156">
    <property type="entry name" value="RNase_M5_C"/>
</dbReference>
<evidence type="ECO:0000256" key="7">
    <source>
        <dbReference type="ARBA" id="ARBA00022759"/>
    </source>
</evidence>
<comment type="caution">
    <text evidence="14">The sequence shown here is derived from an EMBL/GenBank/DDBJ whole genome shotgun (WGS) entry which is preliminary data.</text>
</comment>
<dbReference type="InterPro" id="IPR006171">
    <property type="entry name" value="TOPRIM_dom"/>
</dbReference>